<protein>
    <submittedName>
        <fullName evidence="6">Alpha/beta fold hydrolase</fullName>
    </submittedName>
</protein>
<keyword evidence="7" id="KW-1185">Reference proteome</keyword>
<dbReference type="Pfam" id="PF08386">
    <property type="entry name" value="Abhydrolase_4"/>
    <property type="match status" value="1"/>
</dbReference>
<keyword evidence="2" id="KW-0732">Signal</keyword>
<dbReference type="InterPro" id="IPR000073">
    <property type="entry name" value="AB_hydrolase_1"/>
</dbReference>
<dbReference type="PANTHER" id="PTHR43248:SF29">
    <property type="entry name" value="TRIPEPTIDYL AMINOPEPTIDASE"/>
    <property type="match status" value="1"/>
</dbReference>
<dbReference type="EMBL" id="JADLQN010000001">
    <property type="protein sequence ID" value="MBF6354893.1"/>
    <property type="molecule type" value="Genomic_DNA"/>
</dbReference>
<evidence type="ECO:0000256" key="1">
    <source>
        <dbReference type="ARBA" id="ARBA00010088"/>
    </source>
</evidence>
<dbReference type="PANTHER" id="PTHR43248">
    <property type="entry name" value="2-SUCCINYL-6-HYDROXY-2,4-CYCLOHEXADIENE-1-CARBOXYLATE SYNTHASE"/>
    <property type="match status" value="1"/>
</dbReference>
<dbReference type="Pfam" id="PF00561">
    <property type="entry name" value="Abhydrolase_1"/>
    <property type="match status" value="1"/>
</dbReference>
<dbReference type="GO" id="GO:0016787">
    <property type="term" value="F:hydrolase activity"/>
    <property type="evidence" value="ECO:0007669"/>
    <property type="project" value="UniProtKB-KW"/>
</dbReference>
<comment type="similarity">
    <text evidence="1">Belongs to the peptidase S33 family.</text>
</comment>
<evidence type="ECO:0000313" key="7">
    <source>
        <dbReference type="Proteomes" id="UP000707731"/>
    </source>
</evidence>
<evidence type="ECO:0000259" key="5">
    <source>
        <dbReference type="Pfam" id="PF08386"/>
    </source>
</evidence>
<gene>
    <name evidence="6" type="ORF">IU449_10095</name>
</gene>
<dbReference type="Proteomes" id="UP000707731">
    <property type="component" value="Unassembled WGS sequence"/>
</dbReference>
<organism evidence="6 7">
    <name type="scientific">Nocardia higoensis</name>
    <dbReference type="NCBI Taxonomy" id="228599"/>
    <lineage>
        <taxon>Bacteria</taxon>
        <taxon>Bacillati</taxon>
        <taxon>Actinomycetota</taxon>
        <taxon>Actinomycetes</taxon>
        <taxon>Mycobacteriales</taxon>
        <taxon>Nocardiaceae</taxon>
        <taxon>Nocardia</taxon>
    </lineage>
</organism>
<evidence type="ECO:0000256" key="2">
    <source>
        <dbReference type="ARBA" id="ARBA00022729"/>
    </source>
</evidence>
<comment type="caution">
    <text evidence="6">The sequence shown here is derived from an EMBL/GenBank/DDBJ whole genome shotgun (WGS) entry which is preliminary data.</text>
</comment>
<proteinExistence type="inferred from homology"/>
<dbReference type="InterPro" id="IPR051601">
    <property type="entry name" value="Serine_prot/Carboxylest_S33"/>
</dbReference>
<evidence type="ECO:0000256" key="3">
    <source>
        <dbReference type="ARBA" id="ARBA00022801"/>
    </source>
</evidence>
<dbReference type="SUPFAM" id="SSF53474">
    <property type="entry name" value="alpha/beta-Hydrolases"/>
    <property type="match status" value="1"/>
</dbReference>
<sequence length="543" mass="58000">MRSSVCWTPPCAPHERPAHRLPRPLYRVRPTNFRGVSVKRAKGLTVVLTAVTGLVVCAGLVGCTGSEAEATPHTAVPDRFASQQVDWKACGDPKLDEAGAQCAEVTVPLNYADPQGPTLTVAISRLAGTDPAPQRGVMLSNPGGPGGAGLDFMVDVAKAMTPEVRARYDLIGMDPRGVGRSSAVDCRWPIGFGLHSAGLDAAGFAESVAIQSDLAARCATAEAARLPYITTRNTARDMDVIRGILGADKISYFGTSYGTYLGAVYMQMFPERSDRMVLDSAADPDTYGSVGMVQAMGPANEAALDLWADWVAARDNEYHFGTSRAQVRGAVQDLIEQAADKPIRVGEYEVDEHWLPVVLFVGLDSPAQYGMLAGQIRTIADAAAGKSAHPDETLDTTLGFVLKARPGENSAQMAIMCGDVAAPRDPGFYWRNIEAARAAEPVFAGFTNNVTPCTFWAPPAEPTTVVRNAVPAMIVQSTGDTRTVYDGAVALHNDLSASRMVTLQDVQTHWIFGSYQNSCVYSAVNAYFRDGTLPADDMTCRAD</sequence>
<dbReference type="Gene3D" id="3.40.50.1820">
    <property type="entry name" value="alpha/beta hydrolase"/>
    <property type="match status" value="1"/>
</dbReference>
<dbReference type="InterPro" id="IPR013595">
    <property type="entry name" value="Pept_S33_TAP-like_C"/>
</dbReference>
<feature type="domain" description="AB hydrolase-1" evidence="4">
    <location>
        <begin position="138"/>
        <end position="323"/>
    </location>
</feature>
<evidence type="ECO:0000259" key="4">
    <source>
        <dbReference type="Pfam" id="PF00561"/>
    </source>
</evidence>
<evidence type="ECO:0000313" key="6">
    <source>
        <dbReference type="EMBL" id="MBF6354893.1"/>
    </source>
</evidence>
<dbReference type="InterPro" id="IPR029058">
    <property type="entry name" value="AB_hydrolase_fold"/>
</dbReference>
<feature type="domain" description="Peptidase S33 tripeptidyl aminopeptidase-like C-terminal" evidence="5">
    <location>
        <begin position="447"/>
        <end position="540"/>
    </location>
</feature>
<reference evidence="6 7" key="1">
    <citation type="submission" date="2020-10" db="EMBL/GenBank/DDBJ databases">
        <title>Identification of Nocardia species via Next-generation sequencing and recognition of intraspecies genetic diversity.</title>
        <authorList>
            <person name="Li P."/>
            <person name="Li P."/>
            <person name="Lu B."/>
        </authorList>
    </citation>
    <scope>NUCLEOTIDE SEQUENCE [LARGE SCALE GENOMIC DNA]</scope>
    <source>
        <strain evidence="6 7">BJ06-0143</strain>
    </source>
</reference>
<accession>A0ABS0D8U3</accession>
<keyword evidence="3 6" id="KW-0378">Hydrolase</keyword>
<name>A0ABS0D8U3_9NOCA</name>